<dbReference type="Proteomes" id="UP000823486">
    <property type="component" value="Unassembled WGS sequence"/>
</dbReference>
<feature type="transmembrane region" description="Helical" evidence="1">
    <location>
        <begin position="81"/>
        <end position="101"/>
    </location>
</feature>
<protein>
    <submittedName>
        <fullName evidence="2">Uncharacterized protein</fullName>
    </submittedName>
</protein>
<keyword evidence="1" id="KW-0472">Membrane</keyword>
<evidence type="ECO:0000313" key="2">
    <source>
        <dbReference type="EMBL" id="MBM7694883.1"/>
    </source>
</evidence>
<organism evidence="2 3">
    <name type="scientific">Peribacillus deserti</name>
    <dbReference type="NCBI Taxonomy" id="673318"/>
    <lineage>
        <taxon>Bacteria</taxon>
        <taxon>Bacillati</taxon>
        <taxon>Bacillota</taxon>
        <taxon>Bacilli</taxon>
        <taxon>Bacillales</taxon>
        <taxon>Bacillaceae</taxon>
        <taxon>Peribacillus</taxon>
    </lineage>
</organism>
<evidence type="ECO:0000313" key="3">
    <source>
        <dbReference type="Proteomes" id="UP000823486"/>
    </source>
</evidence>
<proteinExistence type="predicted"/>
<gene>
    <name evidence="2" type="ORF">JOC77_004362</name>
</gene>
<evidence type="ECO:0000256" key="1">
    <source>
        <dbReference type="SAM" id="Phobius"/>
    </source>
</evidence>
<keyword evidence="3" id="KW-1185">Reference proteome</keyword>
<sequence>MQIIATYEHSKYLELGITELQQNGITDIFAVPIKKVMKNPAIMDTIHHSDGRSFLDFGFLLAVVFSTILACRGLVWEWGPIYWGLIGGAGGVILGFLIEIVKFKIKNKDKKVKIKSKDKFAEVILIINCEKEKMDLVTDILTRNLVLGLAMLE</sequence>
<dbReference type="EMBL" id="JAFBFI010000045">
    <property type="protein sequence ID" value="MBM7694883.1"/>
    <property type="molecule type" value="Genomic_DNA"/>
</dbReference>
<comment type="caution">
    <text evidence="2">The sequence shown here is derived from an EMBL/GenBank/DDBJ whole genome shotgun (WGS) entry which is preliminary data.</text>
</comment>
<accession>A0ABS2QQZ0</accession>
<keyword evidence="1" id="KW-1133">Transmembrane helix</keyword>
<keyword evidence="1" id="KW-0812">Transmembrane</keyword>
<name>A0ABS2QQZ0_9BACI</name>
<feature type="transmembrane region" description="Helical" evidence="1">
    <location>
        <begin position="54"/>
        <end position="75"/>
    </location>
</feature>
<reference evidence="2 3" key="1">
    <citation type="submission" date="2021-01" db="EMBL/GenBank/DDBJ databases">
        <title>Genomic Encyclopedia of Type Strains, Phase IV (KMG-IV): sequencing the most valuable type-strain genomes for metagenomic binning, comparative biology and taxonomic classification.</title>
        <authorList>
            <person name="Goeker M."/>
        </authorList>
    </citation>
    <scope>NUCLEOTIDE SEQUENCE [LARGE SCALE GENOMIC DNA]</scope>
    <source>
        <strain evidence="2 3">DSM 105482</strain>
    </source>
</reference>
<dbReference type="RefSeq" id="WP_204548551.1">
    <property type="nucleotide sequence ID" value="NZ_JAFBFI010000045.1"/>
</dbReference>